<evidence type="ECO:0000313" key="3">
    <source>
        <dbReference type="EMBL" id="MEC5424240.1"/>
    </source>
</evidence>
<feature type="coiled-coil region" evidence="1">
    <location>
        <begin position="56"/>
        <end position="111"/>
    </location>
</feature>
<evidence type="ECO:0000313" key="4">
    <source>
        <dbReference type="Proteomes" id="UP001335737"/>
    </source>
</evidence>
<organism evidence="3 4">
    <name type="scientific">Virgibacillus tibetensis</name>
    <dbReference type="NCBI Taxonomy" id="3042313"/>
    <lineage>
        <taxon>Bacteria</taxon>
        <taxon>Bacillati</taxon>
        <taxon>Bacillota</taxon>
        <taxon>Bacilli</taxon>
        <taxon>Bacillales</taxon>
        <taxon>Bacillaceae</taxon>
        <taxon>Virgibacillus</taxon>
    </lineage>
</organism>
<evidence type="ECO:0000256" key="1">
    <source>
        <dbReference type="SAM" id="Coils"/>
    </source>
</evidence>
<feature type="compositionally biased region" description="Polar residues" evidence="2">
    <location>
        <begin position="180"/>
        <end position="191"/>
    </location>
</feature>
<protein>
    <submittedName>
        <fullName evidence="3">Uncharacterized protein</fullName>
    </submittedName>
</protein>
<name>A0ABU6KGD0_9BACI</name>
<dbReference type="Proteomes" id="UP001335737">
    <property type="component" value="Unassembled WGS sequence"/>
</dbReference>
<sequence length="382" mass="44181">MYQYKLYNSREIDKLKEDLEVYKQTLVTMESSNLLDKYLQLQRELYEIKLKFSKFKGEMKTMEESYQEKIAEYERQDQRNSIQTQTINDSLNQLKQDVTSIKGEMKEIRVTELLEKMKLVSNRMDNSLAIGKSQIDTQKKELLQSKEHIKTNPPIKTVPKTSEYKRLQNMLYSLTNENQAPSQFNSRTTPNKMARKLPTSNQTSTRSRQFGGVRNTLSTSNGKNTLQRFPYELNKNIITRTSKPKPTEKTYVIADKEESTSSIKNDNHSQAENGKTKIPVVTDNTQKMNADHNSGHVAKAREEMEDSHKNLSSIENQYNNEVDINQEAGFSVAEDNTLDTVNESSGEMVSANRSEMSEAKTRLNRAGRKRELNSFFSFFRKN</sequence>
<dbReference type="EMBL" id="JARZFX010000005">
    <property type="protein sequence ID" value="MEC5424240.1"/>
    <property type="molecule type" value="Genomic_DNA"/>
</dbReference>
<feature type="region of interest" description="Disordered" evidence="2">
    <location>
        <begin position="180"/>
        <end position="224"/>
    </location>
</feature>
<evidence type="ECO:0000256" key="2">
    <source>
        <dbReference type="SAM" id="MobiDB-lite"/>
    </source>
</evidence>
<keyword evidence="1" id="KW-0175">Coiled coil</keyword>
<reference evidence="3 4" key="1">
    <citation type="journal article" date="2024" name="Int. J. Syst. Evol. Microbiol.">
        <title>Virgibacillus tibetensis sp. nov., isolated from salt lake on the Tibetan Plateau of China.</title>
        <authorList>
            <person name="Phurbu D."/>
            <person name="Liu Z.-X."/>
            <person name="Wang R."/>
            <person name="Zheng Y.-Y."/>
            <person name="Liu H.-C."/>
            <person name="Zhou Y.-G."/>
            <person name="Yu Y.-J."/>
            <person name="Li A.-H."/>
        </authorList>
    </citation>
    <scope>NUCLEOTIDE SEQUENCE [LARGE SCALE GENOMIC DNA]</scope>
    <source>
        <strain evidence="3 4">C22-A2</strain>
    </source>
</reference>
<feature type="compositionally biased region" description="Polar residues" evidence="2">
    <location>
        <begin position="215"/>
        <end position="224"/>
    </location>
</feature>
<accession>A0ABU6KGD0</accession>
<gene>
    <name evidence="3" type="ORF">QGM71_12135</name>
</gene>
<keyword evidence="4" id="KW-1185">Reference proteome</keyword>
<proteinExistence type="predicted"/>
<dbReference type="RefSeq" id="WP_327607808.1">
    <property type="nucleotide sequence ID" value="NZ_JARZFX010000005.1"/>
</dbReference>
<comment type="caution">
    <text evidence="3">The sequence shown here is derived from an EMBL/GenBank/DDBJ whole genome shotgun (WGS) entry which is preliminary data.</text>
</comment>
<feature type="compositionally biased region" description="Polar residues" evidence="2">
    <location>
        <begin position="198"/>
        <end position="208"/>
    </location>
</feature>